<gene>
    <name evidence="7" type="ORF">EDD18DRAFT_1278008</name>
</gene>
<protein>
    <submittedName>
        <fullName evidence="7">ATP-binding cassette transporter</fullName>
    </submittedName>
</protein>
<evidence type="ECO:0000313" key="7">
    <source>
        <dbReference type="EMBL" id="KAK0502132.1"/>
    </source>
</evidence>
<keyword evidence="7" id="KW-0067">ATP-binding</keyword>
<dbReference type="Proteomes" id="UP001175228">
    <property type="component" value="Unassembled WGS sequence"/>
</dbReference>
<keyword evidence="3 5" id="KW-1133">Transmembrane helix</keyword>
<keyword evidence="2 5" id="KW-0812">Transmembrane</keyword>
<feature type="domain" description="ABC-2 type transporter transmembrane" evidence="6">
    <location>
        <begin position="3"/>
        <end position="114"/>
    </location>
</feature>
<dbReference type="EMBL" id="JAUEPU010000005">
    <property type="protein sequence ID" value="KAK0502132.1"/>
    <property type="molecule type" value="Genomic_DNA"/>
</dbReference>
<dbReference type="GO" id="GO:0005524">
    <property type="term" value="F:ATP binding"/>
    <property type="evidence" value="ECO:0007669"/>
    <property type="project" value="UniProtKB-KW"/>
</dbReference>
<proteinExistence type="predicted"/>
<sequence length="196" mass="21553">METFLTSYIFLELPFQIVACLIYSLFVSIATNLRRSVSMYFITALNGLCTLNSGESLGIILNTLVTQNTGLALNITNVLMSVAMYMAGLMSLDMPAFLKALNKLSPLGYSVRNMILPNSNMMPYAFRGQTFSCGDDQRLADGSCAISTGEQVLDIFDLGDVNAPVNLCAIVITAIVYRLLAYATLKLLKTRFEIER</sequence>
<dbReference type="AlphaFoldDB" id="A0AA39QFT5"/>
<comment type="subcellular location">
    <subcellularLocation>
        <location evidence="1">Membrane</location>
        <topology evidence="1">Multi-pass membrane protein</topology>
    </subcellularLocation>
</comment>
<feature type="transmembrane region" description="Helical" evidence="5">
    <location>
        <begin position="163"/>
        <end position="181"/>
    </location>
</feature>
<evidence type="ECO:0000256" key="5">
    <source>
        <dbReference type="SAM" id="Phobius"/>
    </source>
</evidence>
<dbReference type="Pfam" id="PF01061">
    <property type="entry name" value="ABC2_membrane"/>
    <property type="match status" value="1"/>
</dbReference>
<evidence type="ECO:0000313" key="8">
    <source>
        <dbReference type="Proteomes" id="UP001175228"/>
    </source>
</evidence>
<name>A0AA39QFT5_9AGAR</name>
<keyword evidence="4 5" id="KW-0472">Membrane</keyword>
<evidence type="ECO:0000259" key="6">
    <source>
        <dbReference type="Pfam" id="PF01061"/>
    </source>
</evidence>
<evidence type="ECO:0000256" key="2">
    <source>
        <dbReference type="ARBA" id="ARBA00022692"/>
    </source>
</evidence>
<evidence type="ECO:0000256" key="1">
    <source>
        <dbReference type="ARBA" id="ARBA00004141"/>
    </source>
</evidence>
<feature type="transmembrane region" description="Helical" evidence="5">
    <location>
        <begin position="13"/>
        <end position="33"/>
    </location>
</feature>
<feature type="transmembrane region" description="Helical" evidence="5">
    <location>
        <begin position="71"/>
        <end position="92"/>
    </location>
</feature>
<evidence type="ECO:0000256" key="4">
    <source>
        <dbReference type="ARBA" id="ARBA00023136"/>
    </source>
</evidence>
<keyword evidence="8" id="KW-1185">Reference proteome</keyword>
<accession>A0AA39QFT5</accession>
<reference evidence="7" key="1">
    <citation type="submission" date="2023-06" db="EMBL/GenBank/DDBJ databases">
        <authorList>
            <consortium name="Lawrence Berkeley National Laboratory"/>
            <person name="Ahrendt S."/>
            <person name="Sahu N."/>
            <person name="Indic B."/>
            <person name="Wong-Bajracharya J."/>
            <person name="Merenyi Z."/>
            <person name="Ke H.-M."/>
            <person name="Monk M."/>
            <person name="Kocsube S."/>
            <person name="Drula E."/>
            <person name="Lipzen A."/>
            <person name="Balint B."/>
            <person name="Henrissat B."/>
            <person name="Andreopoulos B."/>
            <person name="Martin F.M."/>
            <person name="Harder C.B."/>
            <person name="Rigling D."/>
            <person name="Ford K.L."/>
            <person name="Foster G.D."/>
            <person name="Pangilinan J."/>
            <person name="Papanicolaou A."/>
            <person name="Barry K."/>
            <person name="LaButti K."/>
            <person name="Viragh M."/>
            <person name="Koriabine M."/>
            <person name="Yan M."/>
            <person name="Riley R."/>
            <person name="Champramary S."/>
            <person name="Plett K.L."/>
            <person name="Tsai I.J."/>
            <person name="Slot J."/>
            <person name="Sipos G."/>
            <person name="Plett J."/>
            <person name="Nagy L.G."/>
            <person name="Grigoriev I.V."/>
        </authorList>
    </citation>
    <scope>NUCLEOTIDE SEQUENCE</scope>
    <source>
        <strain evidence="7">HWK02</strain>
    </source>
</reference>
<dbReference type="InterPro" id="IPR013525">
    <property type="entry name" value="ABC2_TM"/>
</dbReference>
<organism evidence="7 8">
    <name type="scientific">Armillaria luteobubalina</name>
    <dbReference type="NCBI Taxonomy" id="153913"/>
    <lineage>
        <taxon>Eukaryota</taxon>
        <taxon>Fungi</taxon>
        <taxon>Dikarya</taxon>
        <taxon>Basidiomycota</taxon>
        <taxon>Agaricomycotina</taxon>
        <taxon>Agaricomycetes</taxon>
        <taxon>Agaricomycetidae</taxon>
        <taxon>Agaricales</taxon>
        <taxon>Marasmiineae</taxon>
        <taxon>Physalacriaceae</taxon>
        <taxon>Armillaria</taxon>
    </lineage>
</organism>
<dbReference type="GO" id="GO:0016020">
    <property type="term" value="C:membrane"/>
    <property type="evidence" value="ECO:0007669"/>
    <property type="project" value="UniProtKB-SubCell"/>
</dbReference>
<evidence type="ECO:0000256" key="3">
    <source>
        <dbReference type="ARBA" id="ARBA00022989"/>
    </source>
</evidence>
<dbReference type="GO" id="GO:0140359">
    <property type="term" value="F:ABC-type transporter activity"/>
    <property type="evidence" value="ECO:0007669"/>
    <property type="project" value="InterPro"/>
</dbReference>
<comment type="caution">
    <text evidence="7">The sequence shown here is derived from an EMBL/GenBank/DDBJ whole genome shotgun (WGS) entry which is preliminary data.</text>
</comment>
<keyword evidence="7" id="KW-0547">Nucleotide-binding</keyword>